<dbReference type="Gene3D" id="1.10.10.10">
    <property type="entry name" value="Winged helix-like DNA-binding domain superfamily/Winged helix DNA-binding domain"/>
    <property type="match status" value="1"/>
</dbReference>
<protein>
    <submittedName>
        <fullName evidence="2">Regulatory protein, luxR family</fullName>
    </submittedName>
</protein>
<dbReference type="InterPro" id="IPR036388">
    <property type="entry name" value="WH-like_DNA-bd_sf"/>
</dbReference>
<dbReference type="GO" id="GO:0006355">
    <property type="term" value="P:regulation of DNA-templated transcription"/>
    <property type="evidence" value="ECO:0007669"/>
    <property type="project" value="InterPro"/>
</dbReference>
<proteinExistence type="predicted"/>
<dbReference type="Gene3D" id="3.30.450.20">
    <property type="entry name" value="PAS domain"/>
    <property type="match status" value="1"/>
</dbReference>
<sequence>MAPNNYGSFSKSRITDVPIDPDSEVYLGYKKTIPSFPDQAVYIYSFKENRMLYAQGWYEILGYKDSEINMLTIVNITTEHFLDFSNELNDKALEFLLGKSEDLEAYSFTIELEKVHKDGRHIPLFSRVGVHKAEKGMISEIIGVSQVLKTLKKGRVMQYAAYGPEKSQFEETLSKELFKHFAISRKEKEALALAANGYAFKEIAHQLEVSQSAIEKRILPLYKRFNVKSLPHLISFAHENFLL</sequence>
<dbReference type="GO" id="GO:0003677">
    <property type="term" value="F:DNA binding"/>
    <property type="evidence" value="ECO:0007669"/>
    <property type="project" value="InterPro"/>
</dbReference>
<dbReference type="InterPro" id="IPR000792">
    <property type="entry name" value="Tscrpt_reg_LuxR_C"/>
</dbReference>
<dbReference type="RefSeq" id="WP_072988398.1">
    <property type="nucleotide sequence ID" value="NZ_FQYU01000001.1"/>
</dbReference>
<dbReference type="SUPFAM" id="SSF46894">
    <property type="entry name" value="C-terminal effector domain of the bipartite response regulators"/>
    <property type="match status" value="1"/>
</dbReference>
<name>A0A1M6C526_9FLAO</name>
<dbReference type="STRING" id="192903.SAMN04488513_101645"/>
<dbReference type="PROSITE" id="PS50043">
    <property type="entry name" value="HTH_LUXR_2"/>
    <property type="match status" value="1"/>
</dbReference>
<dbReference type="SMART" id="SM00421">
    <property type="entry name" value="HTH_LUXR"/>
    <property type="match status" value="1"/>
</dbReference>
<keyword evidence="3" id="KW-1185">Reference proteome</keyword>
<dbReference type="InterPro" id="IPR016032">
    <property type="entry name" value="Sig_transdc_resp-reg_C-effctor"/>
</dbReference>
<accession>A0A1M6C526</accession>
<gene>
    <name evidence="2" type="ORF">SAMN04488513_101645</name>
</gene>
<dbReference type="CDD" id="cd06170">
    <property type="entry name" value="LuxR_C_like"/>
    <property type="match status" value="1"/>
</dbReference>
<dbReference type="EMBL" id="FQYU01000001">
    <property type="protein sequence ID" value="SHI56147.1"/>
    <property type="molecule type" value="Genomic_DNA"/>
</dbReference>
<reference evidence="3" key="1">
    <citation type="submission" date="2016-11" db="EMBL/GenBank/DDBJ databases">
        <authorList>
            <person name="Varghese N."/>
            <person name="Submissions S."/>
        </authorList>
    </citation>
    <scope>NUCLEOTIDE SEQUENCE [LARGE SCALE GENOMIC DNA]</scope>
    <source>
        <strain evidence="3">DSM 19858</strain>
    </source>
</reference>
<evidence type="ECO:0000313" key="2">
    <source>
        <dbReference type="EMBL" id="SHI56147.1"/>
    </source>
</evidence>
<feature type="domain" description="HTH luxR-type" evidence="1">
    <location>
        <begin position="176"/>
        <end position="241"/>
    </location>
</feature>
<evidence type="ECO:0000259" key="1">
    <source>
        <dbReference type="PROSITE" id="PS50043"/>
    </source>
</evidence>
<dbReference type="Proteomes" id="UP000184543">
    <property type="component" value="Unassembled WGS sequence"/>
</dbReference>
<dbReference type="OrthoDB" id="1199646at2"/>
<organism evidence="2 3">
    <name type="scientific">Pseudozobellia thermophila</name>
    <dbReference type="NCBI Taxonomy" id="192903"/>
    <lineage>
        <taxon>Bacteria</taxon>
        <taxon>Pseudomonadati</taxon>
        <taxon>Bacteroidota</taxon>
        <taxon>Flavobacteriia</taxon>
        <taxon>Flavobacteriales</taxon>
        <taxon>Flavobacteriaceae</taxon>
        <taxon>Pseudozobellia</taxon>
    </lineage>
</organism>
<dbReference type="Pfam" id="PF00196">
    <property type="entry name" value="GerE"/>
    <property type="match status" value="1"/>
</dbReference>
<dbReference type="AlphaFoldDB" id="A0A1M6C526"/>
<evidence type="ECO:0000313" key="3">
    <source>
        <dbReference type="Proteomes" id="UP000184543"/>
    </source>
</evidence>